<reference evidence="1" key="1">
    <citation type="submission" date="2019-08" db="EMBL/GenBank/DDBJ databases">
        <authorList>
            <person name="Kucharzyk K."/>
            <person name="Murdoch R.W."/>
            <person name="Higgins S."/>
            <person name="Loffler F."/>
        </authorList>
    </citation>
    <scope>NUCLEOTIDE SEQUENCE</scope>
</reference>
<gene>
    <name evidence="1" type="ORF">SDC9_93647</name>
</gene>
<protein>
    <submittedName>
        <fullName evidence="1">Uncharacterized protein</fullName>
    </submittedName>
</protein>
<evidence type="ECO:0000313" key="1">
    <source>
        <dbReference type="EMBL" id="MPM46940.1"/>
    </source>
</evidence>
<dbReference type="EMBL" id="VSSQ01011485">
    <property type="protein sequence ID" value="MPM46940.1"/>
    <property type="molecule type" value="Genomic_DNA"/>
</dbReference>
<dbReference type="AlphaFoldDB" id="A0A645A168"/>
<comment type="caution">
    <text evidence="1">The sequence shown here is derived from an EMBL/GenBank/DDBJ whole genome shotgun (WGS) entry which is preliminary data.</text>
</comment>
<dbReference type="PROSITE" id="PS51257">
    <property type="entry name" value="PROKAR_LIPOPROTEIN"/>
    <property type="match status" value="1"/>
</dbReference>
<sequence length="347" mass="41095">MRKQLKIIIVMLLLSLTACDHASAVINDQYLDIQVLYTDDLRWSEKPLTSCLKNDAVMKYDGSNYVAFAIVGSYLTKKEVTPLTMTEPPYYCQIDWERNAEAIGIKHLAYDLVLDSQFFKQLVKYYLDQGLPLILYLSKDEQRIRKYVVVDGYSEGTDFQIHIIDPTNQDIHYLQELTVDQWETTSYQIFDLGIVTKQELTEIEQQTLFERLIGTWRISSRNQFFAYIEFYYDDAGNFRFFNGSYYDDFPIYPDTQYIILIRKLDQGWYELNMVIRETEDPNKSTEPTIYPQSYFTAYINFEEGSNDEVLFFERGYLDNTKHYRGRYNKKASYYSAKLNINSLNNYE</sequence>
<organism evidence="1">
    <name type="scientific">bioreactor metagenome</name>
    <dbReference type="NCBI Taxonomy" id="1076179"/>
    <lineage>
        <taxon>unclassified sequences</taxon>
        <taxon>metagenomes</taxon>
        <taxon>ecological metagenomes</taxon>
    </lineage>
</organism>
<accession>A0A645A168</accession>
<proteinExistence type="predicted"/>
<name>A0A645A168_9ZZZZ</name>